<dbReference type="Gene3D" id="3.30.70.360">
    <property type="match status" value="1"/>
</dbReference>
<keyword evidence="2" id="KW-0378">Hydrolase</keyword>
<sequence length="387" mass="40398">MSLNPSVRIGADDLNLPAFLGELRAWVGIESPTADTPAVNRMVDHVEALTRQAGLSVSRTPGRLGRGDLLTVRHGPPPAPDRKGVLVLAHLDTVHPIGTLAGALPWKEDAARIFGPGIYDMKSGALMALEALKLARAAGQGPQHPVTILYVSDEEMGSRASRQTIEQEADNALCVLVVEPARDGGKIVTARRGSAIYDITIKGRAAHAGTRPQDGRSAIRAAARLVLELEALNDPAAGIGVSVGTINGGTTRNTIPAECRMQVDVRLPDAAATGVIIPKIEALRVADPDIEIEIEGGVTRPAYASSQAGERLFSHAADYARMLGYELEAMTSGGGSDGNFTAALGIPTLDGLGPDGEGAHTLVECIFPCSVAARTALLANLMLDPGF</sequence>
<evidence type="ECO:0000313" key="4">
    <source>
        <dbReference type="EMBL" id="MCY0093761.1"/>
    </source>
</evidence>
<evidence type="ECO:0000313" key="5">
    <source>
        <dbReference type="Proteomes" id="UP001081283"/>
    </source>
</evidence>
<dbReference type="InterPro" id="IPR050072">
    <property type="entry name" value="Peptidase_M20A"/>
</dbReference>
<reference evidence="4" key="1">
    <citation type="submission" date="2022-10" db="EMBL/GenBank/DDBJ databases">
        <title>Hoeflea sp. J2-29, isolated from marine algae.</title>
        <authorList>
            <person name="Kristyanto S."/>
            <person name="Kim J.M."/>
            <person name="Jeon C.O."/>
        </authorList>
    </citation>
    <scope>NUCLEOTIDE SEQUENCE</scope>
    <source>
        <strain evidence="4">J2-29</strain>
    </source>
</reference>
<comment type="caution">
    <text evidence="4">The sequence shown here is derived from an EMBL/GenBank/DDBJ whole genome shotgun (WGS) entry which is preliminary data.</text>
</comment>
<dbReference type="InterPro" id="IPR002933">
    <property type="entry name" value="Peptidase_M20"/>
</dbReference>
<proteinExistence type="predicted"/>
<keyword evidence="5" id="KW-1185">Reference proteome</keyword>
<gene>
    <name evidence="4" type="ORF">OEG82_06975</name>
</gene>
<dbReference type="Gene3D" id="3.40.630.10">
    <property type="entry name" value="Zn peptidases"/>
    <property type="match status" value="1"/>
</dbReference>
<keyword evidence="1" id="KW-0479">Metal-binding</keyword>
<dbReference type="EMBL" id="JAOVZQ010000001">
    <property type="protein sequence ID" value="MCY0093761.1"/>
    <property type="molecule type" value="Genomic_DNA"/>
</dbReference>
<protein>
    <submittedName>
        <fullName evidence="4">M20 family metallopeptidase</fullName>
    </submittedName>
</protein>
<evidence type="ECO:0000256" key="1">
    <source>
        <dbReference type="ARBA" id="ARBA00022723"/>
    </source>
</evidence>
<feature type="domain" description="Peptidase M20 dimerisation" evidence="3">
    <location>
        <begin position="189"/>
        <end position="281"/>
    </location>
</feature>
<dbReference type="SUPFAM" id="SSF53187">
    <property type="entry name" value="Zn-dependent exopeptidases"/>
    <property type="match status" value="1"/>
</dbReference>
<evidence type="ECO:0000259" key="3">
    <source>
        <dbReference type="Pfam" id="PF07687"/>
    </source>
</evidence>
<dbReference type="Proteomes" id="UP001081283">
    <property type="component" value="Unassembled WGS sequence"/>
</dbReference>
<dbReference type="InterPro" id="IPR011650">
    <property type="entry name" value="Peptidase_M20_dimer"/>
</dbReference>
<evidence type="ECO:0000256" key="2">
    <source>
        <dbReference type="ARBA" id="ARBA00022801"/>
    </source>
</evidence>
<name>A0ABT3YD03_9HYPH</name>
<organism evidence="4 5">
    <name type="scientific">Hoeflea ulvae</name>
    <dbReference type="NCBI Taxonomy" id="2983764"/>
    <lineage>
        <taxon>Bacteria</taxon>
        <taxon>Pseudomonadati</taxon>
        <taxon>Pseudomonadota</taxon>
        <taxon>Alphaproteobacteria</taxon>
        <taxon>Hyphomicrobiales</taxon>
        <taxon>Rhizobiaceae</taxon>
        <taxon>Hoeflea</taxon>
    </lineage>
</organism>
<accession>A0ABT3YD03</accession>
<dbReference type="PANTHER" id="PTHR43808">
    <property type="entry name" value="ACETYLORNITHINE DEACETYLASE"/>
    <property type="match status" value="1"/>
</dbReference>
<dbReference type="CDD" id="cd03885">
    <property type="entry name" value="M20_CPDG2"/>
    <property type="match status" value="1"/>
</dbReference>
<dbReference type="InterPro" id="IPR017150">
    <property type="entry name" value="Pept_M20_glutamate_carboxypep"/>
</dbReference>
<dbReference type="PIRSF" id="PIRSF037238">
    <property type="entry name" value="Carboxypeptidase_G2"/>
    <property type="match status" value="1"/>
</dbReference>
<dbReference type="Pfam" id="PF07687">
    <property type="entry name" value="M20_dimer"/>
    <property type="match status" value="1"/>
</dbReference>
<dbReference type="InterPro" id="IPR036264">
    <property type="entry name" value="Bact_exopeptidase_dim_dom"/>
</dbReference>
<dbReference type="PANTHER" id="PTHR43808:SF9">
    <property type="entry name" value="BLL0789 PROTEIN"/>
    <property type="match status" value="1"/>
</dbReference>
<dbReference type="Pfam" id="PF01546">
    <property type="entry name" value="Peptidase_M20"/>
    <property type="match status" value="1"/>
</dbReference>
<dbReference type="SUPFAM" id="SSF55031">
    <property type="entry name" value="Bacterial exopeptidase dimerisation domain"/>
    <property type="match status" value="1"/>
</dbReference>
<dbReference type="RefSeq" id="WP_267611709.1">
    <property type="nucleotide sequence ID" value="NZ_JAOVZQ010000001.1"/>
</dbReference>